<evidence type="ECO:0000313" key="2">
    <source>
        <dbReference type="Proteomes" id="UP000050741"/>
    </source>
</evidence>
<feature type="region of interest" description="Disordered" evidence="1">
    <location>
        <begin position="58"/>
        <end position="78"/>
    </location>
</feature>
<accession>A0A183CL28</accession>
<organism evidence="2 3">
    <name type="scientific">Globodera pallida</name>
    <name type="common">Potato cyst nematode worm</name>
    <name type="synonym">Heterodera pallida</name>
    <dbReference type="NCBI Taxonomy" id="36090"/>
    <lineage>
        <taxon>Eukaryota</taxon>
        <taxon>Metazoa</taxon>
        <taxon>Ecdysozoa</taxon>
        <taxon>Nematoda</taxon>
        <taxon>Chromadorea</taxon>
        <taxon>Rhabditida</taxon>
        <taxon>Tylenchina</taxon>
        <taxon>Tylenchomorpha</taxon>
        <taxon>Tylenchoidea</taxon>
        <taxon>Heteroderidae</taxon>
        <taxon>Heteroderinae</taxon>
        <taxon>Globodera</taxon>
    </lineage>
</organism>
<reference evidence="2" key="2">
    <citation type="submission" date="2014-05" db="EMBL/GenBank/DDBJ databases">
        <title>The genome and life-stage specific transcriptomes of Globodera pallida elucidate key aspects of plant parasitism by a cyst nematode.</title>
        <authorList>
            <person name="Cotton J.A."/>
            <person name="Lilley C.J."/>
            <person name="Jones L.M."/>
            <person name="Kikuchi T."/>
            <person name="Reid A.J."/>
            <person name="Thorpe P."/>
            <person name="Tsai I.J."/>
            <person name="Beasley H."/>
            <person name="Blok V."/>
            <person name="Cock P.J.A."/>
            <person name="Van den Akker S.E."/>
            <person name="Holroyd N."/>
            <person name="Hunt M."/>
            <person name="Mantelin S."/>
            <person name="Naghra H."/>
            <person name="Pain A."/>
            <person name="Palomares-Rius J.E."/>
            <person name="Zarowiecki M."/>
            <person name="Berriman M."/>
            <person name="Jones J.T."/>
            <person name="Urwin P.E."/>
        </authorList>
    </citation>
    <scope>NUCLEOTIDE SEQUENCE [LARGE SCALE GENOMIC DNA]</scope>
    <source>
        <strain evidence="2">Lindley</strain>
    </source>
</reference>
<sequence length="78" mass="9255">MISCLFSFGSLKKYSLQSLALNRPILKLLEDRFPVYRKKIEEEDARTKHLHEMLCYDHDDNYDTNHDDDDKGNNDDYG</sequence>
<dbReference type="Proteomes" id="UP000050741">
    <property type="component" value="Unassembled WGS sequence"/>
</dbReference>
<protein>
    <submittedName>
        <fullName evidence="3">Pre-mRNA-splicing factor 38</fullName>
    </submittedName>
</protein>
<keyword evidence="2" id="KW-1185">Reference proteome</keyword>
<evidence type="ECO:0000313" key="3">
    <source>
        <dbReference type="WBParaSite" id="GPLIN_001358400"/>
    </source>
</evidence>
<proteinExistence type="predicted"/>
<reference evidence="3" key="3">
    <citation type="submission" date="2016-06" db="UniProtKB">
        <authorList>
            <consortium name="WormBaseParasite"/>
        </authorList>
    </citation>
    <scope>IDENTIFICATION</scope>
</reference>
<dbReference type="AlphaFoldDB" id="A0A183CL28"/>
<evidence type="ECO:0000256" key="1">
    <source>
        <dbReference type="SAM" id="MobiDB-lite"/>
    </source>
</evidence>
<dbReference type="WBParaSite" id="GPLIN_001358400">
    <property type="protein sequence ID" value="GPLIN_001358400"/>
    <property type="gene ID" value="GPLIN_001358400"/>
</dbReference>
<reference evidence="2" key="1">
    <citation type="submission" date="2013-12" db="EMBL/GenBank/DDBJ databases">
        <authorList>
            <person name="Aslett M."/>
        </authorList>
    </citation>
    <scope>NUCLEOTIDE SEQUENCE [LARGE SCALE GENOMIC DNA]</scope>
    <source>
        <strain evidence="2">Lindley</strain>
    </source>
</reference>
<name>A0A183CL28_GLOPA</name>